<feature type="domain" description="Neurotransmitter-gated ion-channel ligand-binding" evidence="19">
    <location>
        <begin position="414"/>
        <end position="614"/>
    </location>
</feature>
<dbReference type="GO" id="GO:0045211">
    <property type="term" value="C:postsynaptic membrane"/>
    <property type="evidence" value="ECO:0007669"/>
    <property type="project" value="UniProtKB-SubCell"/>
</dbReference>
<dbReference type="Pfam" id="PF09726">
    <property type="entry name" value="Macoilin"/>
    <property type="match status" value="1"/>
</dbReference>
<comment type="similarity">
    <text evidence="17">Belongs to the ligand-gated ion channel (TC 1.A.9) family.</text>
</comment>
<keyword evidence="15 17" id="KW-0407">Ion channel</keyword>
<dbReference type="PANTHER" id="PTHR13289">
    <property type="entry name" value="PROTEIN PHOSPHATASE 1-BINDING PROTEIN BIFOCAL"/>
    <property type="match status" value="1"/>
</dbReference>
<keyword evidence="3 17" id="KW-0813">Transport</keyword>
<dbReference type="GO" id="GO:0004888">
    <property type="term" value="F:transmembrane signaling receptor activity"/>
    <property type="evidence" value="ECO:0007669"/>
    <property type="project" value="InterPro"/>
</dbReference>
<dbReference type="InterPro" id="IPR002394">
    <property type="entry name" value="Nicotinic_acetylcholine_rcpt"/>
</dbReference>
<keyword evidence="13" id="KW-0628">Postsynaptic cell membrane</keyword>
<dbReference type="WBParaSite" id="Hba_08571">
    <property type="protein sequence ID" value="Hba_08571"/>
    <property type="gene ID" value="Hba_08571"/>
</dbReference>
<evidence type="ECO:0000256" key="17">
    <source>
        <dbReference type="RuleBase" id="RU000687"/>
    </source>
</evidence>
<evidence type="ECO:0000313" key="20">
    <source>
        <dbReference type="Proteomes" id="UP000095283"/>
    </source>
</evidence>
<dbReference type="GO" id="GO:0006935">
    <property type="term" value="P:chemotaxis"/>
    <property type="evidence" value="ECO:0007669"/>
    <property type="project" value="TreeGrafter"/>
</dbReference>
<keyword evidence="9 17" id="KW-0406">Ion transport</keyword>
<evidence type="ECO:0000256" key="9">
    <source>
        <dbReference type="ARBA" id="ARBA00023065"/>
    </source>
</evidence>
<feature type="transmembrane region" description="Helical" evidence="17">
    <location>
        <begin position="392"/>
        <end position="413"/>
    </location>
</feature>
<feature type="transmembrane region" description="Helical" evidence="17">
    <location>
        <begin position="299"/>
        <end position="320"/>
    </location>
</feature>
<dbReference type="PANTHER" id="PTHR13289:SF6">
    <property type="entry name" value="MACOILIN"/>
    <property type="match status" value="1"/>
</dbReference>
<dbReference type="AlphaFoldDB" id="A0A1I7WTX0"/>
<dbReference type="PRINTS" id="PR00254">
    <property type="entry name" value="NICOTINICR"/>
</dbReference>
<dbReference type="GO" id="GO:0008017">
    <property type="term" value="F:microtubule binding"/>
    <property type="evidence" value="ECO:0007669"/>
    <property type="project" value="TreeGrafter"/>
</dbReference>
<feature type="transmembrane region" description="Helical" evidence="17">
    <location>
        <begin position="89"/>
        <end position="111"/>
    </location>
</feature>
<keyword evidence="12" id="KW-0539">Nucleus</keyword>
<organism evidence="20 21">
    <name type="scientific">Heterorhabditis bacteriophora</name>
    <name type="common">Entomopathogenic nematode worm</name>
    <dbReference type="NCBI Taxonomy" id="37862"/>
    <lineage>
        <taxon>Eukaryota</taxon>
        <taxon>Metazoa</taxon>
        <taxon>Ecdysozoa</taxon>
        <taxon>Nematoda</taxon>
        <taxon>Chromadorea</taxon>
        <taxon>Rhabditida</taxon>
        <taxon>Rhabditina</taxon>
        <taxon>Rhabditomorpha</taxon>
        <taxon>Strongyloidea</taxon>
        <taxon>Heterorhabditidae</taxon>
        <taxon>Heterorhabditis</taxon>
    </lineage>
</organism>
<feature type="compositionally biased region" description="Polar residues" evidence="18">
    <location>
        <begin position="255"/>
        <end position="273"/>
    </location>
</feature>
<evidence type="ECO:0000256" key="3">
    <source>
        <dbReference type="ARBA" id="ARBA00022448"/>
    </source>
</evidence>
<keyword evidence="14" id="KW-1071">Ligand-gated ion channel</keyword>
<evidence type="ECO:0000256" key="16">
    <source>
        <dbReference type="ARBA" id="ARBA00034104"/>
    </source>
</evidence>
<feature type="transmembrane region" description="Helical" evidence="17">
    <location>
        <begin position="131"/>
        <end position="153"/>
    </location>
</feature>
<evidence type="ECO:0000256" key="10">
    <source>
        <dbReference type="ARBA" id="ARBA00023136"/>
    </source>
</evidence>
<feature type="transmembrane region" description="Helical" evidence="17">
    <location>
        <begin position="7"/>
        <end position="26"/>
    </location>
</feature>
<dbReference type="Proteomes" id="UP000095283">
    <property type="component" value="Unplaced"/>
</dbReference>
<evidence type="ECO:0000256" key="18">
    <source>
        <dbReference type="SAM" id="MobiDB-lite"/>
    </source>
</evidence>
<evidence type="ECO:0000256" key="13">
    <source>
        <dbReference type="ARBA" id="ARBA00023257"/>
    </source>
</evidence>
<sequence>MSTSLVYVRLVLLWVGVISLDMLVGFRFELLWPFWLIVRAGYEAIHKNHNTVVTLANHNSAKFSVLFVCVTATSDLICYLFIPVKFLVFLASTCIHLELAGGGIPLFNYLYPTSCTQTQGLAPIIPRSLNSFFGAHCIGYPLVIVSFSLRYYFKEWRIRRKQDDVGRKNELLIKLLTEALPAIYEGPKDYSTKTCIEDDCDLVSLELANGGTPPMLMAPPVVANGNGTSHANGGSVKRPSVKQSSSVRQRGSARSKISTVTTVVSHNQQSTPPQKLADDKRREDDEESEGIFIYYNKTCLTIILWYNFLFSGNLLVFDFIKRPTSALHLNWRGCVLRYYSSNLPRQMHEFNCQSVRITKNTVNRKQLNFDQDWNRWKLGQNSHFTIVFSHKLFGYIIIFLFCFFIMFLEFIAIRRYNKLVRPAVNANTTIQIEFKLKLCQLVDVHEKDQVLTTKGWLIHHWFDHRLSWNPSEYGGIRLMHIPGEMIWLPDIILYNNAHGSPSVNAITKAYVQYNGIVTWQPPVIYYSFCNINIEWYPYDIQMCELKFGSWTYSGTQLDLIHLRSDKVRHVLRYNESEWEVERGIDLSEYQESVEWDLLSVLGTRHEKWYPCSIEGPLTSPITFISVEKNSSTPYISLFLAQVSQLLPHGHSTYHVKAIRRYNFAFQC</sequence>
<dbReference type="Pfam" id="PF02931">
    <property type="entry name" value="Neur_chan_LBD"/>
    <property type="match status" value="1"/>
</dbReference>
<evidence type="ECO:0000256" key="4">
    <source>
        <dbReference type="ARBA" id="ARBA00022475"/>
    </source>
</evidence>
<keyword evidence="11" id="KW-0675">Receptor</keyword>
<dbReference type="InterPro" id="IPR006202">
    <property type="entry name" value="Neur_chan_lig-bd"/>
</dbReference>
<keyword evidence="20" id="KW-1185">Reference proteome</keyword>
<reference evidence="21" key="1">
    <citation type="submission" date="2016-11" db="UniProtKB">
        <authorList>
            <consortium name="WormBaseParasite"/>
        </authorList>
    </citation>
    <scope>IDENTIFICATION</scope>
</reference>
<protein>
    <submittedName>
        <fullName evidence="21">Neur_chan_LBD domain-containing protein</fullName>
    </submittedName>
</protein>
<keyword evidence="7 17" id="KW-1133">Transmembrane helix</keyword>
<comment type="subcellular location">
    <subcellularLocation>
        <location evidence="1">Nucleus membrane</location>
        <topology evidence="1">Multi-pass membrane protein</topology>
    </subcellularLocation>
    <subcellularLocation>
        <location evidence="16">Postsynaptic cell membrane</location>
        <topology evidence="16">Multi-pass membrane protein</topology>
    </subcellularLocation>
    <subcellularLocation>
        <location evidence="2">Rough endoplasmic reticulum membrane</location>
        <topology evidence="2">Multi-pass membrane protein</topology>
    </subcellularLocation>
</comment>
<dbReference type="PROSITE" id="PS00236">
    <property type="entry name" value="NEUROTR_ION_CHANNEL"/>
    <property type="match status" value="1"/>
</dbReference>
<dbReference type="FunFam" id="2.70.170.10:FF:000013">
    <property type="entry name" value="Acetylcholine receptor subunit alpha"/>
    <property type="match status" value="1"/>
</dbReference>
<dbReference type="PRINTS" id="PR00252">
    <property type="entry name" value="NRIONCHANNEL"/>
</dbReference>
<evidence type="ECO:0000313" key="21">
    <source>
        <dbReference type="WBParaSite" id="Hba_08571"/>
    </source>
</evidence>
<dbReference type="GO" id="GO:0031965">
    <property type="term" value="C:nuclear membrane"/>
    <property type="evidence" value="ECO:0007669"/>
    <property type="project" value="UniProtKB-SubCell"/>
</dbReference>
<dbReference type="GO" id="GO:0030867">
    <property type="term" value="C:rough endoplasmic reticulum membrane"/>
    <property type="evidence" value="ECO:0007669"/>
    <property type="project" value="UniProtKB-SubCell"/>
</dbReference>
<accession>A0A1I7WTX0</accession>
<evidence type="ECO:0000256" key="8">
    <source>
        <dbReference type="ARBA" id="ARBA00023018"/>
    </source>
</evidence>
<evidence type="ECO:0000256" key="2">
    <source>
        <dbReference type="ARBA" id="ARBA00004269"/>
    </source>
</evidence>
<keyword evidence="5 17" id="KW-0812">Transmembrane</keyword>
<proteinExistence type="inferred from homology"/>
<dbReference type="Gene3D" id="2.70.170.10">
    <property type="entry name" value="Neurotransmitter-gated ion-channel ligand-binding domain"/>
    <property type="match status" value="1"/>
</dbReference>
<keyword evidence="10 17" id="KW-0472">Membrane</keyword>
<feature type="transmembrane region" description="Helical" evidence="17">
    <location>
        <begin position="63"/>
        <end position="82"/>
    </location>
</feature>
<dbReference type="InterPro" id="IPR018000">
    <property type="entry name" value="Neurotransmitter_ion_chnl_CS"/>
</dbReference>
<keyword evidence="8" id="KW-0770">Synapse</keyword>
<dbReference type="InterPro" id="IPR006201">
    <property type="entry name" value="Neur_channel"/>
</dbReference>
<dbReference type="GO" id="GO:0023041">
    <property type="term" value="P:neuronal signal transduction"/>
    <property type="evidence" value="ECO:0007669"/>
    <property type="project" value="InterPro"/>
</dbReference>
<evidence type="ECO:0000256" key="11">
    <source>
        <dbReference type="ARBA" id="ARBA00023170"/>
    </source>
</evidence>
<dbReference type="GO" id="GO:0022848">
    <property type="term" value="F:acetylcholine-gated monoatomic cation-selective channel activity"/>
    <property type="evidence" value="ECO:0007669"/>
    <property type="project" value="InterPro"/>
</dbReference>
<dbReference type="InterPro" id="IPR019130">
    <property type="entry name" value="Macoilin"/>
</dbReference>
<dbReference type="SUPFAM" id="SSF63712">
    <property type="entry name" value="Nicotinic receptor ligand binding domain-like"/>
    <property type="match status" value="1"/>
</dbReference>
<evidence type="ECO:0000256" key="12">
    <source>
        <dbReference type="ARBA" id="ARBA00023242"/>
    </source>
</evidence>
<evidence type="ECO:0000256" key="1">
    <source>
        <dbReference type="ARBA" id="ARBA00004232"/>
    </source>
</evidence>
<dbReference type="InterPro" id="IPR036734">
    <property type="entry name" value="Neur_chan_lig-bd_sf"/>
</dbReference>
<feature type="region of interest" description="Disordered" evidence="18">
    <location>
        <begin position="218"/>
        <end position="282"/>
    </location>
</feature>
<comment type="caution">
    <text evidence="17">Lacks conserved residue(s) required for the propagation of feature annotation.</text>
</comment>
<name>A0A1I7WTX0_HETBA</name>
<evidence type="ECO:0000256" key="6">
    <source>
        <dbReference type="ARBA" id="ARBA00022824"/>
    </source>
</evidence>
<evidence type="ECO:0000256" key="14">
    <source>
        <dbReference type="ARBA" id="ARBA00023286"/>
    </source>
</evidence>
<keyword evidence="6" id="KW-0256">Endoplasmic reticulum</keyword>
<evidence type="ECO:0000259" key="19">
    <source>
        <dbReference type="Pfam" id="PF02931"/>
    </source>
</evidence>
<keyword evidence="4" id="KW-1003">Cell membrane</keyword>
<evidence type="ECO:0000256" key="15">
    <source>
        <dbReference type="ARBA" id="ARBA00023303"/>
    </source>
</evidence>
<evidence type="ECO:0000256" key="5">
    <source>
        <dbReference type="ARBA" id="ARBA00022692"/>
    </source>
</evidence>
<evidence type="ECO:0000256" key="7">
    <source>
        <dbReference type="ARBA" id="ARBA00022989"/>
    </source>
</evidence>